<dbReference type="InParanoid" id="A0C734"/>
<dbReference type="AlphaFoldDB" id="A0C734"/>
<dbReference type="GeneID" id="5019783"/>
<organism evidence="1 2">
    <name type="scientific">Paramecium tetraurelia</name>
    <dbReference type="NCBI Taxonomy" id="5888"/>
    <lineage>
        <taxon>Eukaryota</taxon>
        <taxon>Sar</taxon>
        <taxon>Alveolata</taxon>
        <taxon>Ciliophora</taxon>
        <taxon>Intramacronucleata</taxon>
        <taxon>Oligohymenophorea</taxon>
        <taxon>Peniculida</taxon>
        <taxon>Parameciidae</taxon>
        <taxon>Paramecium</taxon>
    </lineage>
</organism>
<proteinExistence type="predicted"/>
<evidence type="ECO:0000313" key="2">
    <source>
        <dbReference type="Proteomes" id="UP000000600"/>
    </source>
</evidence>
<accession>A0C734</accession>
<name>A0C734_PARTE</name>
<gene>
    <name evidence="1" type="ORF">GSPATT00035731001</name>
</gene>
<sequence length="354" mass="41953">MAFLQKQQMLKSIIFIQKHQLFDIEQMQSAQQKRILAKQSPQSIKSNKLKLSFQQKNVKLININVKTKLRSRSIPSSFNPFKYIETKGMNKKQSILNTQSSIGSQKQLRKPRALILSDKDLDKQYKQQNKEQFKQRRRSCECQFCGPLSRFQKQCMNHEFRVQHIEKERESPMHKFQRSIRKHQIYVMAPYLFGIEIPTESLESSFVRQNTIKIEKKNTRLLDVIKQEDPFQINSSKLLERTPTKKPSFFESFLVKQKEIISSEKSKLINKQFSSLSYHLLSRNAYKSIKPFKSQLPQIQTQQYKQEPALSTERSTYKKSEKTIKELYIKPFINKYSSRLRLTTLPDLIPNHIL</sequence>
<evidence type="ECO:0008006" key="3">
    <source>
        <dbReference type="Google" id="ProtNLM"/>
    </source>
</evidence>
<evidence type="ECO:0000313" key="1">
    <source>
        <dbReference type="EMBL" id="CAK66601.1"/>
    </source>
</evidence>
<dbReference type="OrthoDB" id="292528at2759"/>
<dbReference type="Proteomes" id="UP000000600">
    <property type="component" value="Unassembled WGS sequence"/>
</dbReference>
<keyword evidence="2" id="KW-1185">Reference proteome</keyword>
<dbReference type="EMBL" id="CT868046">
    <property type="protein sequence ID" value="CAK66601.1"/>
    <property type="molecule type" value="Genomic_DNA"/>
</dbReference>
<dbReference type="KEGG" id="ptm:GSPATT00035731001"/>
<protein>
    <recommendedName>
        <fullName evidence="3">TPX2 C-terminal domain-containing protein</fullName>
    </recommendedName>
</protein>
<dbReference type="RefSeq" id="XP_001433998.1">
    <property type="nucleotide sequence ID" value="XM_001433961.1"/>
</dbReference>
<dbReference type="HOGENOM" id="CLU_805243_0_0_1"/>
<reference evidence="1 2" key="1">
    <citation type="journal article" date="2006" name="Nature">
        <title>Global trends of whole-genome duplications revealed by the ciliate Paramecium tetraurelia.</title>
        <authorList>
            <consortium name="Genoscope"/>
            <person name="Aury J.-M."/>
            <person name="Jaillon O."/>
            <person name="Duret L."/>
            <person name="Noel B."/>
            <person name="Jubin C."/>
            <person name="Porcel B.M."/>
            <person name="Segurens B."/>
            <person name="Daubin V."/>
            <person name="Anthouard V."/>
            <person name="Aiach N."/>
            <person name="Arnaiz O."/>
            <person name="Billaut A."/>
            <person name="Beisson J."/>
            <person name="Blanc I."/>
            <person name="Bouhouche K."/>
            <person name="Camara F."/>
            <person name="Duharcourt S."/>
            <person name="Guigo R."/>
            <person name="Gogendeau D."/>
            <person name="Katinka M."/>
            <person name="Keller A.-M."/>
            <person name="Kissmehl R."/>
            <person name="Klotz C."/>
            <person name="Koll F."/>
            <person name="Le Moue A."/>
            <person name="Lepere C."/>
            <person name="Malinsky S."/>
            <person name="Nowacki M."/>
            <person name="Nowak J.K."/>
            <person name="Plattner H."/>
            <person name="Poulain J."/>
            <person name="Ruiz F."/>
            <person name="Serrano V."/>
            <person name="Zagulski M."/>
            <person name="Dessen P."/>
            <person name="Betermier M."/>
            <person name="Weissenbach J."/>
            <person name="Scarpelli C."/>
            <person name="Schachter V."/>
            <person name="Sperling L."/>
            <person name="Meyer E."/>
            <person name="Cohen J."/>
            <person name="Wincker P."/>
        </authorList>
    </citation>
    <scope>NUCLEOTIDE SEQUENCE [LARGE SCALE GENOMIC DNA]</scope>
    <source>
        <strain evidence="1 2">Stock d4-2</strain>
    </source>
</reference>
<dbReference type="OMA" id="RSCECQF"/>